<name>A0A5S5C9Z0_9FLAO</name>
<gene>
    <name evidence="3" type="ORF">BD809_103214</name>
</gene>
<reference evidence="3 4" key="1">
    <citation type="submission" date="2019-07" db="EMBL/GenBank/DDBJ databases">
        <title>Genomic Encyclopedia of Archaeal and Bacterial Type Strains, Phase II (KMG-II): from individual species to whole genera.</title>
        <authorList>
            <person name="Goeker M."/>
        </authorList>
    </citation>
    <scope>NUCLEOTIDE SEQUENCE [LARGE SCALE GENOMIC DNA]</scope>
    <source>
        <strain evidence="3 4">DSM 17527</strain>
    </source>
</reference>
<sequence>MVLAGSSLQHQVTVNEYLANLTMFQYFINIENIDEVYWTLLVEIKFYILIAFYLVLLKFRKFNITVFAYLWLTASFANIFLVEFYFFKIANFFLIFKWSSYFIAGIFFHELYKRDKKYKYIFPLILCLILSVYYRITSIPSLETLYNTSFSPYIISVIISVFFIIMYLISSEKLNSINSPKLLKFGVLTYPLYLIHQNIGFILFNQLDEYVNKYLLFFLISSMMLFLAFYINKLIEIPVSKFLKLRTDKLIVLLPSKINRNSS</sequence>
<keyword evidence="3" id="KW-0808">Transferase</keyword>
<proteinExistence type="predicted"/>
<dbReference type="GO" id="GO:0016747">
    <property type="term" value="F:acyltransferase activity, transferring groups other than amino-acyl groups"/>
    <property type="evidence" value="ECO:0007669"/>
    <property type="project" value="InterPro"/>
</dbReference>
<keyword evidence="4" id="KW-1185">Reference proteome</keyword>
<protein>
    <submittedName>
        <fullName evidence="3">Acyltransferase-like protein</fullName>
    </submittedName>
</protein>
<feature type="transmembrane region" description="Helical" evidence="1">
    <location>
        <begin position="68"/>
        <end position="86"/>
    </location>
</feature>
<keyword evidence="3" id="KW-0012">Acyltransferase</keyword>
<keyword evidence="1" id="KW-0812">Transmembrane</keyword>
<keyword evidence="1" id="KW-1133">Transmembrane helix</keyword>
<dbReference type="InterPro" id="IPR050879">
    <property type="entry name" value="Acyltransferase_3"/>
</dbReference>
<dbReference type="AlphaFoldDB" id="A0A5S5C9Z0"/>
<dbReference type="RefSeq" id="WP_148782147.1">
    <property type="nucleotide sequence ID" value="NZ_VNHU01000003.1"/>
</dbReference>
<feature type="transmembrane region" description="Helical" evidence="1">
    <location>
        <begin position="182"/>
        <end position="204"/>
    </location>
</feature>
<feature type="transmembrane region" description="Helical" evidence="1">
    <location>
        <begin position="92"/>
        <end position="108"/>
    </location>
</feature>
<comment type="caution">
    <text evidence="3">The sequence shown here is derived from an EMBL/GenBank/DDBJ whole genome shotgun (WGS) entry which is preliminary data.</text>
</comment>
<evidence type="ECO:0000313" key="3">
    <source>
        <dbReference type="EMBL" id="TYP75150.1"/>
    </source>
</evidence>
<feature type="transmembrane region" description="Helical" evidence="1">
    <location>
        <begin position="150"/>
        <end position="170"/>
    </location>
</feature>
<feature type="domain" description="Acyltransferase 3" evidence="2">
    <location>
        <begin position="25"/>
        <end position="231"/>
    </location>
</feature>
<dbReference type="Pfam" id="PF01757">
    <property type="entry name" value="Acyl_transf_3"/>
    <property type="match status" value="1"/>
</dbReference>
<dbReference type="EMBL" id="VNHU01000003">
    <property type="protein sequence ID" value="TYP75150.1"/>
    <property type="molecule type" value="Genomic_DNA"/>
</dbReference>
<dbReference type="Proteomes" id="UP000324376">
    <property type="component" value="Unassembled WGS sequence"/>
</dbReference>
<feature type="transmembrane region" description="Helical" evidence="1">
    <location>
        <begin position="210"/>
        <end position="231"/>
    </location>
</feature>
<dbReference type="PANTHER" id="PTHR23028">
    <property type="entry name" value="ACETYLTRANSFERASE"/>
    <property type="match status" value="1"/>
</dbReference>
<dbReference type="OrthoDB" id="290051at2"/>
<accession>A0A5S5C9Z0</accession>
<keyword evidence="1" id="KW-0472">Membrane</keyword>
<evidence type="ECO:0000313" key="4">
    <source>
        <dbReference type="Proteomes" id="UP000324376"/>
    </source>
</evidence>
<evidence type="ECO:0000259" key="2">
    <source>
        <dbReference type="Pfam" id="PF01757"/>
    </source>
</evidence>
<feature type="transmembrane region" description="Helical" evidence="1">
    <location>
        <begin position="36"/>
        <end position="56"/>
    </location>
</feature>
<feature type="transmembrane region" description="Helical" evidence="1">
    <location>
        <begin position="120"/>
        <end position="138"/>
    </location>
</feature>
<evidence type="ECO:0000256" key="1">
    <source>
        <dbReference type="SAM" id="Phobius"/>
    </source>
</evidence>
<dbReference type="InterPro" id="IPR002656">
    <property type="entry name" value="Acyl_transf_3_dom"/>
</dbReference>
<organism evidence="3 4">
    <name type="scientific">Aquimarina intermedia</name>
    <dbReference type="NCBI Taxonomy" id="350814"/>
    <lineage>
        <taxon>Bacteria</taxon>
        <taxon>Pseudomonadati</taxon>
        <taxon>Bacteroidota</taxon>
        <taxon>Flavobacteriia</taxon>
        <taxon>Flavobacteriales</taxon>
        <taxon>Flavobacteriaceae</taxon>
        <taxon>Aquimarina</taxon>
    </lineage>
</organism>